<dbReference type="Proteomes" id="UP001164746">
    <property type="component" value="Chromosome 8"/>
</dbReference>
<accession>A0ABY7EPW1</accession>
<feature type="region of interest" description="Disordered" evidence="1">
    <location>
        <begin position="199"/>
        <end position="294"/>
    </location>
</feature>
<evidence type="ECO:0000313" key="3">
    <source>
        <dbReference type="Proteomes" id="UP001164746"/>
    </source>
</evidence>
<organism evidence="2 3">
    <name type="scientific">Mya arenaria</name>
    <name type="common">Soft-shell clam</name>
    <dbReference type="NCBI Taxonomy" id="6604"/>
    <lineage>
        <taxon>Eukaryota</taxon>
        <taxon>Metazoa</taxon>
        <taxon>Spiralia</taxon>
        <taxon>Lophotrochozoa</taxon>
        <taxon>Mollusca</taxon>
        <taxon>Bivalvia</taxon>
        <taxon>Autobranchia</taxon>
        <taxon>Heteroconchia</taxon>
        <taxon>Euheterodonta</taxon>
        <taxon>Imparidentia</taxon>
        <taxon>Neoheterodontei</taxon>
        <taxon>Myida</taxon>
        <taxon>Myoidea</taxon>
        <taxon>Myidae</taxon>
        <taxon>Mya</taxon>
    </lineage>
</organism>
<gene>
    <name evidence="2" type="ORF">MAR_026075</name>
</gene>
<name>A0ABY7EPW1_MYAAR</name>
<feature type="compositionally biased region" description="Basic and acidic residues" evidence="1">
    <location>
        <begin position="237"/>
        <end position="250"/>
    </location>
</feature>
<sequence>MSSTPLGDFRRFELSQAGEHLFNPWSFPILKSTTMPADQKLYGLPGPQNSAVLMDIISKLKQDLHQSRLENSKLVDQLNCLIALVKRAWGMEAPNFSVSDFNRNTPIPDKVFNGLHKMGDNERLLYRPREHFDDPNRYKQGNLFDPNVIFSPEMMGNKKRPSSASESSIGGGYGVRTGSRARSGSAVFLTEEKPNRPLKYETTRPISGKRRPLSGNPATRGRIKSAPARRAVPPTVVRKDLHSKSAHDFGDDGSTEQNDELQDIGRRNSTEYNISENDFDLRSDGVESQSEVVEDKPPMAVRVKKGHPMDKFVEDLRMVSEMEETFKKTALQLQKKLGLETSGFV</sequence>
<keyword evidence="3" id="KW-1185">Reference proteome</keyword>
<feature type="region of interest" description="Disordered" evidence="1">
    <location>
        <begin position="156"/>
        <end position="185"/>
    </location>
</feature>
<protein>
    <submittedName>
        <fullName evidence="2">Uncharacterized protein</fullName>
    </submittedName>
</protein>
<dbReference type="EMBL" id="CP111019">
    <property type="protein sequence ID" value="WAR11895.1"/>
    <property type="molecule type" value="Genomic_DNA"/>
</dbReference>
<proteinExistence type="predicted"/>
<reference evidence="2" key="1">
    <citation type="submission" date="2022-11" db="EMBL/GenBank/DDBJ databases">
        <title>Centuries of genome instability and evolution in soft-shell clam transmissible cancer (bioRxiv).</title>
        <authorList>
            <person name="Hart S.F.M."/>
            <person name="Yonemitsu M.A."/>
            <person name="Giersch R.M."/>
            <person name="Beal B.F."/>
            <person name="Arriagada G."/>
            <person name="Davis B.W."/>
            <person name="Ostrander E.A."/>
            <person name="Goff S.P."/>
            <person name="Metzger M.J."/>
        </authorList>
    </citation>
    <scope>NUCLEOTIDE SEQUENCE</scope>
    <source>
        <strain evidence="2">MELC-2E11</strain>
        <tissue evidence="2">Siphon/mantle</tissue>
    </source>
</reference>
<feature type="compositionally biased region" description="Acidic residues" evidence="1">
    <location>
        <begin position="251"/>
        <end position="262"/>
    </location>
</feature>
<evidence type="ECO:0000313" key="2">
    <source>
        <dbReference type="EMBL" id="WAR11895.1"/>
    </source>
</evidence>
<evidence type="ECO:0000256" key="1">
    <source>
        <dbReference type="SAM" id="MobiDB-lite"/>
    </source>
</evidence>